<accession>A0A5J5A1A7</accession>
<protein>
    <recommendedName>
        <fullName evidence="4">Avr9/Cf-9 rapidly elicited protein 146</fullName>
    </recommendedName>
</protein>
<dbReference type="Proteomes" id="UP000325577">
    <property type="component" value="Linkage Group LG4"/>
</dbReference>
<name>A0A5J5A1A7_9ASTE</name>
<reference evidence="2 3" key="1">
    <citation type="submission" date="2019-09" db="EMBL/GenBank/DDBJ databases">
        <title>A chromosome-level genome assembly of the Chinese tupelo Nyssa sinensis.</title>
        <authorList>
            <person name="Yang X."/>
            <person name="Kang M."/>
            <person name="Yang Y."/>
            <person name="Xiong H."/>
            <person name="Wang M."/>
            <person name="Zhang Z."/>
            <person name="Wang Z."/>
            <person name="Wu H."/>
            <person name="Ma T."/>
            <person name="Liu J."/>
            <person name="Xi Z."/>
        </authorList>
    </citation>
    <scope>NUCLEOTIDE SEQUENCE [LARGE SCALE GENOMIC DNA]</scope>
    <source>
        <strain evidence="2">J267</strain>
        <tissue evidence="2">Leaf</tissue>
    </source>
</reference>
<dbReference type="InterPro" id="IPR008480">
    <property type="entry name" value="DUF761_pln"/>
</dbReference>
<dbReference type="PANTHER" id="PTHR33265">
    <property type="entry name" value="AVR9/CF-9 RAPIDLY ELICITED PROTEIN-RELATED"/>
    <property type="match status" value="1"/>
</dbReference>
<feature type="region of interest" description="Disordered" evidence="1">
    <location>
        <begin position="185"/>
        <end position="214"/>
    </location>
</feature>
<proteinExistence type="predicted"/>
<evidence type="ECO:0000313" key="2">
    <source>
        <dbReference type="EMBL" id="KAA8523161.1"/>
    </source>
</evidence>
<evidence type="ECO:0000256" key="1">
    <source>
        <dbReference type="SAM" id="MobiDB-lite"/>
    </source>
</evidence>
<dbReference type="AlphaFoldDB" id="A0A5J5A1A7"/>
<evidence type="ECO:0000313" key="3">
    <source>
        <dbReference type="Proteomes" id="UP000325577"/>
    </source>
</evidence>
<gene>
    <name evidence="2" type="ORF">F0562_009584</name>
</gene>
<organism evidence="2 3">
    <name type="scientific">Nyssa sinensis</name>
    <dbReference type="NCBI Taxonomy" id="561372"/>
    <lineage>
        <taxon>Eukaryota</taxon>
        <taxon>Viridiplantae</taxon>
        <taxon>Streptophyta</taxon>
        <taxon>Embryophyta</taxon>
        <taxon>Tracheophyta</taxon>
        <taxon>Spermatophyta</taxon>
        <taxon>Magnoliopsida</taxon>
        <taxon>eudicotyledons</taxon>
        <taxon>Gunneridae</taxon>
        <taxon>Pentapetalae</taxon>
        <taxon>asterids</taxon>
        <taxon>Cornales</taxon>
        <taxon>Nyssaceae</taxon>
        <taxon>Nyssa</taxon>
    </lineage>
</organism>
<evidence type="ECO:0008006" key="4">
    <source>
        <dbReference type="Google" id="ProtNLM"/>
    </source>
</evidence>
<dbReference type="PANTHER" id="PTHR33265:SF26">
    <property type="entry name" value="OS06G0554600 PROTEIN"/>
    <property type="match status" value="1"/>
</dbReference>
<sequence length="214" mass="24650">MEMEPSPPVIAKKLWNIIRVVFYMLRKGISKSKLMVDFHMMLKRGKIAGKAISNLMLHHHYSTFSCRSNDVHLSFVSPREYEFSCSNSPVYPSYYAKRKHHHQHNHHNHVDDINIVQKVFEMLNNEIPEASPLALPGFGRTPIVRQLRVTDSPFPLKEMEEDTQVDKAAEEFIKKFYKQLKQQKRMAAPESPSPYHFTCGSTAPALTPNAKSSL</sequence>
<dbReference type="Pfam" id="PF05553">
    <property type="entry name" value="DUF761"/>
    <property type="match status" value="1"/>
</dbReference>
<keyword evidence="3" id="KW-1185">Reference proteome</keyword>
<dbReference type="OrthoDB" id="696337at2759"/>
<dbReference type="EMBL" id="CM018047">
    <property type="protein sequence ID" value="KAA8523161.1"/>
    <property type="molecule type" value="Genomic_DNA"/>
</dbReference>